<dbReference type="GO" id="GO:0005886">
    <property type="term" value="C:plasma membrane"/>
    <property type="evidence" value="ECO:0007669"/>
    <property type="project" value="TreeGrafter"/>
</dbReference>
<gene>
    <name evidence="4" type="primary">swnK</name>
    <name evidence="4" type="ORF">SPIL2461_LOCUS10257</name>
</gene>
<evidence type="ECO:0000256" key="2">
    <source>
        <dbReference type="ARBA" id="ARBA00022553"/>
    </source>
</evidence>
<dbReference type="SMART" id="SM00827">
    <property type="entry name" value="PKS_AT"/>
    <property type="match status" value="1"/>
</dbReference>
<dbReference type="EMBL" id="CAJNIZ010018786">
    <property type="protein sequence ID" value="CAE7416035.1"/>
    <property type="molecule type" value="Genomic_DNA"/>
</dbReference>
<keyword evidence="1" id="KW-0596">Phosphopantetheine</keyword>
<reference evidence="4" key="1">
    <citation type="submission" date="2021-02" db="EMBL/GenBank/DDBJ databases">
        <authorList>
            <person name="Dougan E. K."/>
            <person name="Rhodes N."/>
            <person name="Thang M."/>
            <person name="Chan C."/>
        </authorList>
    </citation>
    <scope>NUCLEOTIDE SEQUENCE</scope>
</reference>
<proteinExistence type="predicted"/>
<keyword evidence="5" id="KW-1185">Reference proteome</keyword>
<dbReference type="OrthoDB" id="416130at2759"/>
<sequence length="316" mass="33731">TQFSQPAIFTIEYALAQLWRSRGLEPCAVLGHSVGEYAAAVVAGVLPLDDGLRLIAARGRLIAEKCEANVGTMSALFAPEQAVKQAIEKSGVSTDNVAIAAVNGPKMTVISGRKEAVDKVAEAAGVTSRPLTVSHAFHSPLMSPMLDDFRAEVSKAPLGGLLKVPFFSTLLGKEVSAEDLAKADYWVDHVKYAVRFTAGMEALEAAAAPAVFLEIGSTPTLIGMARRFLTRKEARFLASLDAKATPDERDAVKKAGVISAKQLEAIRLHCPARGRGSHEPLGCSNKKFCCCLGSSGWYNMHLLLRADGSLTLVYYV</sequence>
<dbReference type="SUPFAM" id="SSF55048">
    <property type="entry name" value="Probable ACP-binding domain of malonyl-CoA ACP transacylase"/>
    <property type="match status" value="1"/>
</dbReference>
<evidence type="ECO:0000313" key="4">
    <source>
        <dbReference type="EMBL" id="CAE7416035.1"/>
    </source>
</evidence>
<dbReference type="Proteomes" id="UP000649617">
    <property type="component" value="Unassembled WGS sequence"/>
</dbReference>
<dbReference type="InterPro" id="IPR016036">
    <property type="entry name" value="Malonyl_transacylase_ACP-bd"/>
</dbReference>
<dbReference type="InterPro" id="IPR016035">
    <property type="entry name" value="Acyl_Trfase/lysoPLipase"/>
</dbReference>
<feature type="domain" description="Malonyl-CoA:ACP transacylase (MAT)" evidence="3">
    <location>
        <begin position="1"/>
        <end position="244"/>
    </location>
</feature>
<dbReference type="InterPro" id="IPR050091">
    <property type="entry name" value="PKS_NRPS_Biosynth_Enz"/>
</dbReference>
<evidence type="ECO:0000313" key="5">
    <source>
        <dbReference type="Proteomes" id="UP000649617"/>
    </source>
</evidence>
<dbReference type="SUPFAM" id="SSF52151">
    <property type="entry name" value="FabD/lysophospholipase-like"/>
    <property type="match status" value="1"/>
</dbReference>
<dbReference type="GO" id="GO:0006633">
    <property type="term" value="P:fatty acid biosynthetic process"/>
    <property type="evidence" value="ECO:0007669"/>
    <property type="project" value="TreeGrafter"/>
</dbReference>
<dbReference type="InterPro" id="IPR001227">
    <property type="entry name" value="Ac_transferase_dom_sf"/>
</dbReference>
<accession>A0A812R1K0</accession>
<dbReference type="GO" id="GO:0005737">
    <property type="term" value="C:cytoplasm"/>
    <property type="evidence" value="ECO:0007669"/>
    <property type="project" value="TreeGrafter"/>
</dbReference>
<feature type="non-terminal residue" evidence="4">
    <location>
        <position position="1"/>
    </location>
</feature>
<dbReference type="InterPro" id="IPR014043">
    <property type="entry name" value="Acyl_transferase_dom"/>
</dbReference>
<protein>
    <submittedName>
        <fullName evidence="4">SwnK protein</fullName>
    </submittedName>
</protein>
<dbReference type="AlphaFoldDB" id="A0A812R1K0"/>
<evidence type="ECO:0000259" key="3">
    <source>
        <dbReference type="SMART" id="SM00827"/>
    </source>
</evidence>
<evidence type="ECO:0000256" key="1">
    <source>
        <dbReference type="ARBA" id="ARBA00022450"/>
    </source>
</evidence>
<comment type="caution">
    <text evidence="4">The sequence shown here is derived from an EMBL/GenBank/DDBJ whole genome shotgun (WGS) entry which is preliminary data.</text>
</comment>
<dbReference type="PANTHER" id="PTHR43775:SF37">
    <property type="entry name" value="SI:DKEY-61P9.11"/>
    <property type="match status" value="1"/>
</dbReference>
<dbReference type="Pfam" id="PF00698">
    <property type="entry name" value="Acyl_transf_1"/>
    <property type="match status" value="1"/>
</dbReference>
<dbReference type="GO" id="GO:0004312">
    <property type="term" value="F:fatty acid synthase activity"/>
    <property type="evidence" value="ECO:0007669"/>
    <property type="project" value="TreeGrafter"/>
</dbReference>
<dbReference type="PANTHER" id="PTHR43775">
    <property type="entry name" value="FATTY ACID SYNTHASE"/>
    <property type="match status" value="1"/>
</dbReference>
<dbReference type="Gene3D" id="3.40.366.10">
    <property type="entry name" value="Malonyl-Coenzyme A Acyl Carrier Protein, domain 2"/>
    <property type="match status" value="1"/>
</dbReference>
<keyword evidence="2" id="KW-0597">Phosphoprotein</keyword>
<organism evidence="4 5">
    <name type="scientific">Symbiodinium pilosum</name>
    <name type="common">Dinoflagellate</name>
    <dbReference type="NCBI Taxonomy" id="2952"/>
    <lineage>
        <taxon>Eukaryota</taxon>
        <taxon>Sar</taxon>
        <taxon>Alveolata</taxon>
        <taxon>Dinophyceae</taxon>
        <taxon>Suessiales</taxon>
        <taxon>Symbiodiniaceae</taxon>
        <taxon>Symbiodinium</taxon>
    </lineage>
</organism>
<name>A0A812R1K0_SYMPI</name>